<feature type="transmembrane region" description="Helical" evidence="1">
    <location>
        <begin position="95"/>
        <end position="113"/>
    </location>
</feature>
<evidence type="ECO:0000313" key="3">
    <source>
        <dbReference type="EMBL" id="TSC65710.1"/>
    </source>
</evidence>
<sequence length="279" mass="29584">MKKLFSIFFFIAVATMPVMVFAAIDPQCPGTEKSLGGLAPLFHTKICSLNELSLFVVNFLLSIIAVISVLFVMIGGFRYVTSNGNEEAASKGRQTVTNAIIGLVIALLSYTIIRISVNTFSSSFDTESTSQSQSESQDTSQNNDPQAAYANLVSGIELTGTPDGALVLNASGSVKDMQASCPGFTGAVVEGSAIVNHSVLDSNNPSLIDTRYTVINEMSVSGDNFSSVLNWAARFAQPLIRSGESDSSVVLHVEYDPGASCSVIKFDKTYKSSDLISAG</sequence>
<gene>
    <name evidence="3" type="ORF">G01um101477_367</name>
</gene>
<evidence type="ECO:0000256" key="1">
    <source>
        <dbReference type="SAM" id="Phobius"/>
    </source>
</evidence>
<comment type="caution">
    <text evidence="3">The sequence shown here is derived from an EMBL/GenBank/DDBJ whole genome shotgun (WGS) entry which is preliminary data.</text>
</comment>
<feature type="chain" id="PRO_5021974724" evidence="2">
    <location>
        <begin position="23"/>
        <end position="279"/>
    </location>
</feature>
<evidence type="ECO:0000256" key="2">
    <source>
        <dbReference type="SAM" id="SignalP"/>
    </source>
</evidence>
<organism evidence="3 4">
    <name type="scientific">Candidatus Doudnabacteria bacterium Gr01-1014_77</name>
    <dbReference type="NCBI Taxonomy" id="2017133"/>
    <lineage>
        <taxon>Bacteria</taxon>
        <taxon>Candidatus Doudnaibacteriota</taxon>
    </lineage>
</organism>
<proteinExistence type="predicted"/>
<dbReference type="EMBL" id="VMFF01000032">
    <property type="protein sequence ID" value="TSC65710.1"/>
    <property type="molecule type" value="Genomic_DNA"/>
</dbReference>
<reference evidence="3 4" key="1">
    <citation type="submission" date="2017-07" db="EMBL/GenBank/DDBJ databases">
        <title>Mechanisms for carbon and nitrogen cycling indicate functional differentiation within the Candidate Phyla Radiation.</title>
        <authorList>
            <person name="Danczak R.E."/>
            <person name="Johnston M.D."/>
            <person name="Kenah C."/>
            <person name="Slattery M."/>
            <person name="Wrighton K.C."/>
            <person name="Wilkins M.J."/>
        </authorList>
    </citation>
    <scope>NUCLEOTIDE SEQUENCE [LARGE SCALE GENOMIC DNA]</scope>
    <source>
        <strain evidence="3">Gr01-1014_77</strain>
    </source>
</reference>
<keyword evidence="2" id="KW-0732">Signal</keyword>
<dbReference type="Proteomes" id="UP000319613">
    <property type="component" value="Unassembled WGS sequence"/>
</dbReference>
<name>A0A554JBP5_9BACT</name>
<keyword evidence="1" id="KW-0472">Membrane</keyword>
<feature type="signal peptide" evidence="2">
    <location>
        <begin position="1"/>
        <end position="22"/>
    </location>
</feature>
<dbReference type="Pfam" id="PF18895">
    <property type="entry name" value="T4SS_pilin"/>
    <property type="match status" value="1"/>
</dbReference>
<accession>A0A554JBP5</accession>
<feature type="transmembrane region" description="Helical" evidence="1">
    <location>
        <begin position="52"/>
        <end position="74"/>
    </location>
</feature>
<keyword evidence="1" id="KW-1133">Transmembrane helix</keyword>
<dbReference type="AlphaFoldDB" id="A0A554JBP5"/>
<dbReference type="InterPro" id="IPR043993">
    <property type="entry name" value="T4SS_pilin"/>
</dbReference>
<protein>
    <submittedName>
        <fullName evidence="3">Uncharacterized protein</fullName>
    </submittedName>
</protein>
<keyword evidence="1" id="KW-0812">Transmembrane</keyword>
<evidence type="ECO:0000313" key="4">
    <source>
        <dbReference type="Proteomes" id="UP000319613"/>
    </source>
</evidence>